<dbReference type="InParanoid" id="A0A3M0CNV5"/>
<protein>
    <submittedName>
        <fullName evidence="3">Acyl-CoA synthetase (AMP-forming)/AMP-acid ligase II</fullName>
    </submittedName>
</protein>
<dbReference type="InterPro" id="IPR020845">
    <property type="entry name" value="AMP-binding_CS"/>
</dbReference>
<keyword evidence="4" id="KW-1185">Reference proteome</keyword>
<keyword evidence="3" id="KW-0436">Ligase</keyword>
<reference evidence="3 4" key="1">
    <citation type="submission" date="2018-10" db="EMBL/GenBank/DDBJ databases">
        <title>Genomic Encyclopedia of Archaeal and Bacterial Type Strains, Phase II (KMG-II): from individual species to whole genera.</title>
        <authorList>
            <person name="Goeker M."/>
        </authorList>
    </citation>
    <scope>NUCLEOTIDE SEQUENCE [LARGE SCALE GENOMIC DNA]</scope>
    <source>
        <strain evidence="3 4">DSM 25217</strain>
    </source>
</reference>
<dbReference type="InterPro" id="IPR042099">
    <property type="entry name" value="ANL_N_sf"/>
</dbReference>
<dbReference type="SUPFAM" id="SSF56801">
    <property type="entry name" value="Acetyl-CoA synthetase-like"/>
    <property type="match status" value="1"/>
</dbReference>
<dbReference type="InterPro" id="IPR025110">
    <property type="entry name" value="AMP-bd_C"/>
</dbReference>
<feature type="domain" description="AMP-dependent synthetase/ligase" evidence="1">
    <location>
        <begin position="24"/>
        <end position="370"/>
    </location>
</feature>
<dbReference type="Pfam" id="PF13193">
    <property type="entry name" value="AMP-binding_C"/>
    <property type="match status" value="1"/>
</dbReference>
<gene>
    <name evidence="3" type="ORF">BXY39_1119</name>
</gene>
<dbReference type="Gene3D" id="3.30.300.30">
    <property type="match status" value="1"/>
</dbReference>
<dbReference type="GO" id="GO:0016877">
    <property type="term" value="F:ligase activity, forming carbon-sulfur bonds"/>
    <property type="evidence" value="ECO:0007669"/>
    <property type="project" value="UniProtKB-ARBA"/>
</dbReference>
<dbReference type="PANTHER" id="PTHR43767">
    <property type="entry name" value="LONG-CHAIN-FATTY-ACID--COA LIGASE"/>
    <property type="match status" value="1"/>
</dbReference>
<dbReference type="PROSITE" id="PS00455">
    <property type="entry name" value="AMP_BINDING"/>
    <property type="match status" value="1"/>
</dbReference>
<comment type="caution">
    <text evidence="3">The sequence shown here is derived from an EMBL/GenBank/DDBJ whole genome shotgun (WGS) entry which is preliminary data.</text>
</comment>
<accession>A0A3M0CNV5</accession>
<dbReference type="InterPro" id="IPR050237">
    <property type="entry name" value="ATP-dep_AMP-bd_enzyme"/>
</dbReference>
<evidence type="ECO:0000259" key="1">
    <source>
        <dbReference type="Pfam" id="PF00501"/>
    </source>
</evidence>
<sequence length="516" mass="55539">MATLDARPALLPDIIRLHGKWRAAKPALVSSGHTLTWAELDRRSNRIANLLTAANCGPGGRLGIVMQNGPAMVLSLIAAMKAGCASVPINLSVSDAALDAMLTDAGVGAVIATPEEAARVDTACGAAGFHKFIAEGVRSGWDDLEAATATQTAEPPAAAIAPDDAFNIIYSSGTTGRPKGILHTHGGRRDWAYDLALALRYDSQSRTLFNIGLYSNISWVGFLATLLVGGTLYVEGGFDARETLALMAREKITNASMVPIQYQRLLDVPDQADFDLSGLRAVMSCGSPLHGELKAALFKRLGPKLIELYGLTEGLITTLDPEEADGRLASVGKPLPGTDIRIIDEDGHELPFGATGEIVGTGRFVMPGYLNRPDATAEATWRGPDGRNWLRTGDIGRLDADGYLYIVDRRKDMILSGGQNIYPQDIEAVLKTHPDIADVAVIGVGSRRWGETPLALVVRRDDGTADADTLLAWANDRLGRQQRIAGLDFVSDLPRNPNGKILKRHLRERYKDRCYD</sequence>
<dbReference type="OrthoDB" id="6187882at2"/>
<dbReference type="Proteomes" id="UP000271227">
    <property type="component" value="Unassembled WGS sequence"/>
</dbReference>
<proteinExistence type="predicted"/>
<name>A0A3M0CNV5_9PROT</name>
<dbReference type="RefSeq" id="WP_121938363.1">
    <property type="nucleotide sequence ID" value="NZ_REFR01000010.1"/>
</dbReference>
<dbReference type="PANTHER" id="PTHR43767:SF7">
    <property type="entry name" value="MEDIUM_LONG-CHAIN-FATTY-ACID--COA LIGASE FADD8"/>
    <property type="match status" value="1"/>
</dbReference>
<dbReference type="AlphaFoldDB" id="A0A3M0CNV5"/>
<dbReference type="Pfam" id="PF00501">
    <property type="entry name" value="AMP-binding"/>
    <property type="match status" value="1"/>
</dbReference>
<dbReference type="Gene3D" id="3.40.50.12780">
    <property type="entry name" value="N-terminal domain of ligase-like"/>
    <property type="match status" value="1"/>
</dbReference>
<organism evidence="3 4">
    <name type="scientific">Eilatimonas milleporae</name>
    <dbReference type="NCBI Taxonomy" id="911205"/>
    <lineage>
        <taxon>Bacteria</taxon>
        <taxon>Pseudomonadati</taxon>
        <taxon>Pseudomonadota</taxon>
        <taxon>Alphaproteobacteria</taxon>
        <taxon>Kordiimonadales</taxon>
        <taxon>Kordiimonadaceae</taxon>
        <taxon>Eilatimonas</taxon>
    </lineage>
</organism>
<dbReference type="InterPro" id="IPR000873">
    <property type="entry name" value="AMP-dep_synth/lig_dom"/>
</dbReference>
<dbReference type="InterPro" id="IPR045851">
    <property type="entry name" value="AMP-bd_C_sf"/>
</dbReference>
<evidence type="ECO:0000313" key="3">
    <source>
        <dbReference type="EMBL" id="RMB08486.1"/>
    </source>
</evidence>
<evidence type="ECO:0000313" key="4">
    <source>
        <dbReference type="Proteomes" id="UP000271227"/>
    </source>
</evidence>
<dbReference type="EMBL" id="REFR01000010">
    <property type="protein sequence ID" value="RMB08486.1"/>
    <property type="molecule type" value="Genomic_DNA"/>
</dbReference>
<evidence type="ECO:0000259" key="2">
    <source>
        <dbReference type="Pfam" id="PF13193"/>
    </source>
</evidence>
<feature type="domain" description="AMP-binding enzyme C-terminal" evidence="2">
    <location>
        <begin position="426"/>
        <end position="500"/>
    </location>
</feature>